<keyword evidence="1" id="KW-0472">Membrane</keyword>
<sequence length="188" mass="20382">MGSRDKDHTTPHQPLLSSLVVRATDSGGGGAAGGSDYEPGEKAEGSFPVGYNIVIFVFLIWRGVCSSLDITGFFFQGIEFVQVLVLLCAAGMQITATVRILIVGWAYHVVVDLVVGDLLVDIETIHPLMAVEEDVAAGFQIEDLMGLDLLLDHSEMMGYLEIILMYVQEKEIGCALIRVSSLFLSQLC</sequence>
<protein>
    <submittedName>
        <fullName evidence="2">Uncharacterized protein</fullName>
    </submittedName>
</protein>
<evidence type="ECO:0000313" key="2">
    <source>
        <dbReference type="EMBL" id="KAE9464468.1"/>
    </source>
</evidence>
<organism evidence="2 3">
    <name type="scientific">Rhododendron williamsianum</name>
    <dbReference type="NCBI Taxonomy" id="262921"/>
    <lineage>
        <taxon>Eukaryota</taxon>
        <taxon>Viridiplantae</taxon>
        <taxon>Streptophyta</taxon>
        <taxon>Embryophyta</taxon>
        <taxon>Tracheophyta</taxon>
        <taxon>Spermatophyta</taxon>
        <taxon>Magnoliopsida</taxon>
        <taxon>eudicotyledons</taxon>
        <taxon>Gunneridae</taxon>
        <taxon>Pentapetalae</taxon>
        <taxon>asterids</taxon>
        <taxon>Ericales</taxon>
        <taxon>Ericaceae</taxon>
        <taxon>Ericoideae</taxon>
        <taxon>Rhodoreae</taxon>
        <taxon>Rhododendron</taxon>
    </lineage>
</organism>
<feature type="non-terminal residue" evidence="2">
    <location>
        <position position="1"/>
    </location>
</feature>
<name>A0A6A4MDY2_9ERIC</name>
<comment type="caution">
    <text evidence="2">The sequence shown here is derived from an EMBL/GenBank/DDBJ whole genome shotgun (WGS) entry which is preliminary data.</text>
</comment>
<dbReference type="Proteomes" id="UP000428333">
    <property type="component" value="Linkage Group LG02"/>
</dbReference>
<keyword evidence="1" id="KW-1133">Transmembrane helix</keyword>
<keyword evidence="1" id="KW-0812">Transmembrane</keyword>
<feature type="transmembrane region" description="Helical" evidence="1">
    <location>
        <begin position="73"/>
        <end position="94"/>
    </location>
</feature>
<keyword evidence="3" id="KW-1185">Reference proteome</keyword>
<dbReference type="EMBL" id="QEFC01000333">
    <property type="protein sequence ID" value="KAE9464468.1"/>
    <property type="molecule type" value="Genomic_DNA"/>
</dbReference>
<accession>A0A6A4MDY2</accession>
<dbReference type="OrthoDB" id="1878647at2759"/>
<reference evidence="2 3" key="1">
    <citation type="journal article" date="2019" name="Genome Biol. Evol.">
        <title>The Rhododendron genome and chromosomal organization provide insight into shared whole-genome duplications across the heath family (Ericaceae).</title>
        <authorList>
            <person name="Soza V.L."/>
            <person name="Lindsley D."/>
            <person name="Waalkes A."/>
            <person name="Ramage E."/>
            <person name="Patwardhan R.P."/>
            <person name="Burton J.N."/>
            <person name="Adey A."/>
            <person name="Kumar A."/>
            <person name="Qiu R."/>
            <person name="Shendure J."/>
            <person name="Hall B."/>
        </authorList>
    </citation>
    <scope>NUCLEOTIDE SEQUENCE [LARGE SCALE GENOMIC DNA]</scope>
    <source>
        <strain evidence="2">RSF 1966-606</strain>
    </source>
</reference>
<evidence type="ECO:0000256" key="1">
    <source>
        <dbReference type="SAM" id="Phobius"/>
    </source>
</evidence>
<evidence type="ECO:0000313" key="3">
    <source>
        <dbReference type="Proteomes" id="UP000428333"/>
    </source>
</evidence>
<dbReference type="AlphaFoldDB" id="A0A6A4MDY2"/>
<proteinExistence type="predicted"/>
<gene>
    <name evidence="2" type="ORF">C3L33_03626</name>
</gene>